<feature type="domain" description="Thioredoxin" evidence="6">
    <location>
        <begin position="32"/>
        <end position="179"/>
    </location>
</feature>
<name>A0A930VIM1_9ACTN</name>
<dbReference type="PROSITE" id="PS00194">
    <property type="entry name" value="THIOREDOXIN_1"/>
    <property type="match status" value="1"/>
</dbReference>
<protein>
    <submittedName>
        <fullName evidence="7">TlpA family protein disulfide reductase</fullName>
    </submittedName>
</protein>
<dbReference type="InterPro" id="IPR013740">
    <property type="entry name" value="Redoxin"/>
</dbReference>
<dbReference type="GO" id="GO:0017004">
    <property type="term" value="P:cytochrome complex assembly"/>
    <property type="evidence" value="ECO:0007669"/>
    <property type="project" value="UniProtKB-KW"/>
</dbReference>
<keyword evidence="2" id="KW-0201">Cytochrome c-type biogenesis</keyword>
<dbReference type="InterPro" id="IPR050553">
    <property type="entry name" value="Thioredoxin_ResA/DsbE_sf"/>
</dbReference>
<organism evidence="7 8">
    <name type="scientific">Nocardioides agariphilus</name>
    <dbReference type="NCBI Taxonomy" id="433664"/>
    <lineage>
        <taxon>Bacteria</taxon>
        <taxon>Bacillati</taxon>
        <taxon>Actinomycetota</taxon>
        <taxon>Actinomycetes</taxon>
        <taxon>Propionibacteriales</taxon>
        <taxon>Nocardioidaceae</taxon>
        <taxon>Nocardioides</taxon>
    </lineage>
</organism>
<keyword evidence="5" id="KW-0676">Redox-active center</keyword>
<dbReference type="InterPro" id="IPR036249">
    <property type="entry name" value="Thioredoxin-like_sf"/>
</dbReference>
<comment type="caution">
    <text evidence="7">The sequence shown here is derived from an EMBL/GenBank/DDBJ whole genome shotgun (WGS) entry which is preliminary data.</text>
</comment>
<dbReference type="Gene3D" id="3.40.30.10">
    <property type="entry name" value="Glutaredoxin"/>
    <property type="match status" value="1"/>
</dbReference>
<dbReference type="PANTHER" id="PTHR42852">
    <property type="entry name" value="THIOL:DISULFIDE INTERCHANGE PROTEIN DSBE"/>
    <property type="match status" value="1"/>
</dbReference>
<sequence length="184" mass="18816">MGVTACDGLNGLQGTGDKGYITTDGVVRTVDAAERGDAISYQGEDLDGSPLAIEDYRGTPVVVSVWGSWCTPCRKEAPWVAGAAEALGDGVQFVGINLRDSSTAQASAFARGAGLDFPSLYEPDGEALLAFPGVLGLRSIPSFVVLDREGRVAASIVGQLPSQQTLVDLAQGVVDEAANGAGDG</sequence>
<keyword evidence="3" id="KW-0812">Transmembrane</keyword>
<keyword evidence="3" id="KW-0735">Signal-anchor</keyword>
<dbReference type="EMBL" id="JADKPO010000012">
    <property type="protein sequence ID" value="MBF4768234.1"/>
    <property type="molecule type" value="Genomic_DNA"/>
</dbReference>
<keyword evidence="8" id="KW-1185">Reference proteome</keyword>
<evidence type="ECO:0000313" key="8">
    <source>
        <dbReference type="Proteomes" id="UP000660668"/>
    </source>
</evidence>
<dbReference type="PROSITE" id="PS51352">
    <property type="entry name" value="THIOREDOXIN_2"/>
    <property type="match status" value="1"/>
</dbReference>
<dbReference type="PANTHER" id="PTHR42852:SF6">
    <property type="entry name" value="THIOL:DISULFIDE INTERCHANGE PROTEIN DSBE"/>
    <property type="match status" value="1"/>
</dbReference>
<evidence type="ECO:0000256" key="2">
    <source>
        <dbReference type="ARBA" id="ARBA00022748"/>
    </source>
</evidence>
<gene>
    <name evidence="7" type="ORF">ISU10_10680</name>
</gene>
<proteinExistence type="predicted"/>
<evidence type="ECO:0000313" key="7">
    <source>
        <dbReference type="EMBL" id="MBF4768234.1"/>
    </source>
</evidence>
<dbReference type="Proteomes" id="UP000660668">
    <property type="component" value="Unassembled WGS sequence"/>
</dbReference>
<reference evidence="7" key="1">
    <citation type="submission" date="2020-11" db="EMBL/GenBank/DDBJ databases">
        <title>Nocardioides cynanchi sp. nov., isolated from soil of rhizosphere of Cynanchum wilfordii.</title>
        <authorList>
            <person name="Lee J.-S."/>
            <person name="Suh M.K."/>
            <person name="Kim J.-S."/>
        </authorList>
    </citation>
    <scope>NUCLEOTIDE SEQUENCE</scope>
    <source>
        <strain evidence="7">KCTC 19276</strain>
    </source>
</reference>
<accession>A0A930VIM1</accession>
<dbReference type="InterPro" id="IPR017937">
    <property type="entry name" value="Thioredoxin_CS"/>
</dbReference>
<dbReference type="GO" id="GO:0016491">
    <property type="term" value="F:oxidoreductase activity"/>
    <property type="evidence" value="ECO:0007669"/>
    <property type="project" value="InterPro"/>
</dbReference>
<evidence type="ECO:0000256" key="1">
    <source>
        <dbReference type="ARBA" id="ARBA00004196"/>
    </source>
</evidence>
<dbReference type="CDD" id="cd02966">
    <property type="entry name" value="TlpA_like_family"/>
    <property type="match status" value="1"/>
</dbReference>
<dbReference type="GO" id="GO:0030313">
    <property type="term" value="C:cell envelope"/>
    <property type="evidence" value="ECO:0007669"/>
    <property type="project" value="UniProtKB-SubCell"/>
</dbReference>
<dbReference type="Pfam" id="PF08534">
    <property type="entry name" value="Redoxin"/>
    <property type="match status" value="1"/>
</dbReference>
<keyword evidence="4" id="KW-1015">Disulfide bond</keyword>
<comment type="subcellular location">
    <subcellularLocation>
        <location evidence="1">Cell envelope</location>
    </subcellularLocation>
</comment>
<dbReference type="InterPro" id="IPR013766">
    <property type="entry name" value="Thioredoxin_domain"/>
</dbReference>
<evidence type="ECO:0000256" key="3">
    <source>
        <dbReference type="ARBA" id="ARBA00022968"/>
    </source>
</evidence>
<dbReference type="AlphaFoldDB" id="A0A930VIM1"/>
<evidence type="ECO:0000256" key="5">
    <source>
        <dbReference type="ARBA" id="ARBA00023284"/>
    </source>
</evidence>
<evidence type="ECO:0000256" key="4">
    <source>
        <dbReference type="ARBA" id="ARBA00023157"/>
    </source>
</evidence>
<evidence type="ECO:0000259" key="6">
    <source>
        <dbReference type="PROSITE" id="PS51352"/>
    </source>
</evidence>
<dbReference type="SUPFAM" id="SSF52833">
    <property type="entry name" value="Thioredoxin-like"/>
    <property type="match status" value="1"/>
</dbReference>